<keyword evidence="3" id="KW-1185">Reference proteome</keyword>
<feature type="compositionally biased region" description="Basic and acidic residues" evidence="1">
    <location>
        <begin position="147"/>
        <end position="158"/>
    </location>
</feature>
<feature type="region of interest" description="Disordered" evidence="1">
    <location>
        <begin position="126"/>
        <end position="158"/>
    </location>
</feature>
<organism evidence="2 3">
    <name type="scientific">Periconia macrospinosa</name>
    <dbReference type="NCBI Taxonomy" id="97972"/>
    <lineage>
        <taxon>Eukaryota</taxon>
        <taxon>Fungi</taxon>
        <taxon>Dikarya</taxon>
        <taxon>Ascomycota</taxon>
        <taxon>Pezizomycotina</taxon>
        <taxon>Dothideomycetes</taxon>
        <taxon>Pleosporomycetidae</taxon>
        <taxon>Pleosporales</taxon>
        <taxon>Massarineae</taxon>
        <taxon>Periconiaceae</taxon>
        <taxon>Periconia</taxon>
    </lineage>
</organism>
<proteinExistence type="predicted"/>
<protein>
    <submittedName>
        <fullName evidence="2">Uncharacterized protein</fullName>
    </submittedName>
</protein>
<dbReference type="Proteomes" id="UP000244855">
    <property type="component" value="Unassembled WGS sequence"/>
</dbReference>
<accession>A0A2V1DYD6</accession>
<sequence>MYMYVRMYVCNHFHSFDIFHSKTSFMQKGMHVMYITHVHMYNSHLRTFMTSCFSSFEISWFVVEPPQMSYSSVYATPEQKEKREIKKTPISQCIISYIHPSFINPIPIHSQKKKNPLMICIPKKRENPFLPRESSQTKNAPTIPKTARIDPKTQKRKK</sequence>
<evidence type="ECO:0000313" key="2">
    <source>
        <dbReference type="EMBL" id="PVI03201.1"/>
    </source>
</evidence>
<gene>
    <name evidence="2" type="ORF">DM02DRAFT_265286</name>
</gene>
<evidence type="ECO:0000256" key="1">
    <source>
        <dbReference type="SAM" id="MobiDB-lite"/>
    </source>
</evidence>
<name>A0A2V1DYD6_9PLEO</name>
<reference evidence="2 3" key="1">
    <citation type="journal article" date="2018" name="Sci. Rep.">
        <title>Comparative genomics provides insights into the lifestyle and reveals functional heterogeneity of dark septate endophytic fungi.</title>
        <authorList>
            <person name="Knapp D.G."/>
            <person name="Nemeth J.B."/>
            <person name="Barry K."/>
            <person name="Hainaut M."/>
            <person name="Henrissat B."/>
            <person name="Johnson J."/>
            <person name="Kuo A."/>
            <person name="Lim J.H.P."/>
            <person name="Lipzen A."/>
            <person name="Nolan M."/>
            <person name="Ohm R.A."/>
            <person name="Tamas L."/>
            <person name="Grigoriev I.V."/>
            <person name="Spatafora J.W."/>
            <person name="Nagy L.G."/>
            <person name="Kovacs G.M."/>
        </authorList>
    </citation>
    <scope>NUCLEOTIDE SEQUENCE [LARGE SCALE GENOMIC DNA]</scope>
    <source>
        <strain evidence="2 3">DSE2036</strain>
    </source>
</reference>
<dbReference type="AlphaFoldDB" id="A0A2V1DYD6"/>
<dbReference type="EMBL" id="KZ805334">
    <property type="protein sequence ID" value="PVI03201.1"/>
    <property type="molecule type" value="Genomic_DNA"/>
</dbReference>
<evidence type="ECO:0000313" key="3">
    <source>
        <dbReference type="Proteomes" id="UP000244855"/>
    </source>
</evidence>